<dbReference type="Proteomes" id="UP001642483">
    <property type="component" value="Unassembled WGS sequence"/>
</dbReference>
<evidence type="ECO:0000313" key="3">
    <source>
        <dbReference type="Proteomes" id="UP001642483"/>
    </source>
</evidence>
<organism evidence="2 3">
    <name type="scientific">Clavelina lepadiformis</name>
    <name type="common">Light-bulb sea squirt</name>
    <name type="synonym">Ascidia lepadiformis</name>
    <dbReference type="NCBI Taxonomy" id="159417"/>
    <lineage>
        <taxon>Eukaryota</taxon>
        <taxon>Metazoa</taxon>
        <taxon>Chordata</taxon>
        <taxon>Tunicata</taxon>
        <taxon>Ascidiacea</taxon>
        <taxon>Aplousobranchia</taxon>
        <taxon>Clavelinidae</taxon>
        <taxon>Clavelina</taxon>
    </lineage>
</organism>
<comment type="caution">
    <text evidence="2">The sequence shown here is derived from an EMBL/GenBank/DDBJ whole genome shotgun (WGS) entry which is preliminary data.</text>
</comment>
<dbReference type="Gene3D" id="1.20.245.10">
    <property type="entry name" value="Lipoxygenase-1, Domain 5"/>
    <property type="match status" value="1"/>
</dbReference>
<evidence type="ECO:0000256" key="1">
    <source>
        <dbReference type="SAM" id="Phobius"/>
    </source>
</evidence>
<proteinExistence type="predicted"/>
<dbReference type="SUPFAM" id="SSF48484">
    <property type="entry name" value="Lipoxigenase"/>
    <property type="match status" value="1"/>
</dbReference>
<name>A0ABP0GF41_CLALP</name>
<feature type="transmembrane region" description="Helical" evidence="1">
    <location>
        <begin position="12"/>
        <end position="32"/>
    </location>
</feature>
<sequence>MQQSVAKLFGYVCQWLCVILLGLPVSVIYFILHLQNYVRKLRLQTAKHVDGEVGHFHGGQMVEIRNVSTKEQIDFMTYRSPTYIKQLLFGSLWEFSKLTGSQQSVPLIDDHVLHHVILNSVFCHGLIKGDENSDIEWRLPFTLENYHVFKGFYWDVSEIRLHHNHQLTIVDKTGKIHTQESKTWNLAKAHAQAQLTFFAPGLAHNHVHFVFPSLVSSQVRKMLPPTSVLRQLLDPHTRFTQYINYQALNECQSSKNTGSLIDRIFRPWLSFPISNDDFIGGIQKKCETFYYDNFTLTQELHDELPYHAFLKSYCVIVRKFVEELEPLLKDDYAELFASMNTYLPSLTKHDLVDVITTLIWNCGVVHYSDHHSYLQQFAFKYGCMSMRIPLVQDDHSSSINATAEIPDSMNSDLGARASLFAAEDIYRTRCFLRTFVQYNGNPNLDMSLKCMISPIKRQFRQQKVFLKD</sequence>
<protein>
    <submittedName>
        <fullName evidence="2">Uncharacterized protein</fullName>
    </submittedName>
</protein>
<keyword evidence="1" id="KW-1133">Transmembrane helix</keyword>
<reference evidence="2 3" key="1">
    <citation type="submission" date="2024-02" db="EMBL/GenBank/DDBJ databases">
        <authorList>
            <person name="Daric V."/>
            <person name="Darras S."/>
        </authorList>
    </citation>
    <scope>NUCLEOTIDE SEQUENCE [LARGE SCALE GENOMIC DNA]</scope>
</reference>
<dbReference type="InterPro" id="IPR036226">
    <property type="entry name" value="LipOase_C_sf"/>
</dbReference>
<keyword evidence="1" id="KW-0472">Membrane</keyword>
<keyword evidence="1" id="KW-0812">Transmembrane</keyword>
<accession>A0ABP0GF41</accession>
<dbReference type="EMBL" id="CAWYQH010000108">
    <property type="protein sequence ID" value="CAK8689264.1"/>
    <property type="molecule type" value="Genomic_DNA"/>
</dbReference>
<gene>
    <name evidence="2" type="ORF">CVLEPA_LOCUS21293</name>
</gene>
<keyword evidence="3" id="KW-1185">Reference proteome</keyword>
<evidence type="ECO:0000313" key="2">
    <source>
        <dbReference type="EMBL" id="CAK8689264.1"/>
    </source>
</evidence>